<gene>
    <name evidence="6" type="ORF">BDK92_0993</name>
</gene>
<feature type="domain" description="Putative zinc-finger" evidence="5">
    <location>
        <begin position="27"/>
        <end position="51"/>
    </location>
</feature>
<feature type="compositionally biased region" description="Basic and acidic residues" evidence="3">
    <location>
        <begin position="10"/>
        <end position="20"/>
    </location>
</feature>
<dbReference type="InterPro" id="IPR041916">
    <property type="entry name" value="Anti_sigma_zinc_sf"/>
</dbReference>
<proteinExistence type="predicted"/>
<keyword evidence="2" id="KW-0804">Transcription</keyword>
<name>A0A495JDX3_9ACTN</name>
<keyword evidence="4" id="KW-0472">Membrane</keyword>
<dbReference type="AlphaFoldDB" id="A0A495JDX3"/>
<keyword evidence="4" id="KW-1133">Transmembrane helix</keyword>
<dbReference type="OrthoDB" id="3402553at2"/>
<accession>A0A495JDX3</accession>
<protein>
    <submittedName>
        <fullName evidence="6">Putative zinc finger protein</fullName>
    </submittedName>
</protein>
<organism evidence="6 7">
    <name type="scientific">Micromonospora pisi</name>
    <dbReference type="NCBI Taxonomy" id="589240"/>
    <lineage>
        <taxon>Bacteria</taxon>
        <taxon>Bacillati</taxon>
        <taxon>Actinomycetota</taxon>
        <taxon>Actinomycetes</taxon>
        <taxon>Micromonosporales</taxon>
        <taxon>Micromonosporaceae</taxon>
        <taxon>Micromonospora</taxon>
    </lineage>
</organism>
<evidence type="ECO:0000259" key="5">
    <source>
        <dbReference type="Pfam" id="PF13490"/>
    </source>
</evidence>
<reference evidence="6 7" key="1">
    <citation type="submission" date="2018-10" db="EMBL/GenBank/DDBJ databases">
        <title>Sequencing the genomes of 1000 actinobacteria strains.</title>
        <authorList>
            <person name="Klenk H.-P."/>
        </authorList>
    </citation>
    <scope>NUCLEOTIDE SEQUENCE [LARGE SCALE GENOMIC DNA]</scope>
    <source>
        <strain evidence="6 7">DSM 45175</strain>
    </source>
</reference>
<sequence length="184" mass="19138">MPPSRSDAPMSDHSEDRRAQCADSAPYLLGALSPAAVDAFEGHLAGCPACQDACDDIGPAASALGGLSAADVRELLDDRVRDDPDRLDPPTAPRPPASRRRPHGPGFRLPVTVGRSGPFGSDRLPSQSSGPGGPLTGTEKPSHSCLLVRSLARWGRLRLRVVVTLGMLAVLDACAAVVPGYDGE</sequence>
<feature type="compositionally biased region" description="Basic and acidic residues" evidence="3">
    <location>
        <begin position="79"/>
        <end position="88"/>
    </location>
</feature>
<keyword evidence="1" id="KW-0805">Transcription regulation</keyword>
<keyword evidence="7" id="KW-1185">Reference proteome</keyword>
<evidence type="ECO:0000313" key="7">
    <source>
        <dbReference type="Proteomes" id="UP000277671"/>
    </source>
</evidence>
<evidence type="ECO:0000256" key="2">
    <source>
        <dbReference type="ARBA" id="ARBA00023163"/>
    </source>
</evidence>
<dbReference type="InterPro" id="IPR027383">
    <property type="entry name" value="Znf_put"/>
</dbReference>
<evidence type="ECO:0000256" key="3">
    <source>
        <dbReference type="SAM" id="MobiDB-lite"/>
    </source>
</evidence>
<evidence type="ECO:0000256" key="4">
    <source>
        <dbReference type="SAM" id="Phobius"/>
    </source>
</evidence>
<dbReference type="EMBL" id="RBKT01000001">
    <property type="protein sequence ID" value="RKR86728.1"/>
    <property type="molecule type" value="Genomic_DNA"/>
</dbReference>
<comment type="caution">
    <text evidence="6">The sequence shown here is derived from an EMBL/GenBank/DDBJ whole genome shotgun (WGS) entry which is preliminary data.</text>
</comment>
<feature type="region of interest" description="Disordered" evidence="3">
    <location>
        <begin position="1"/>
        <end position="20"/>
    </location>
</feature>
<feature type="transmembrane region" description="Helical" evidence="4">
    <location>
        <begin position="159"/>
        <end position="181"/>
    </location>
</feature>
<feature type="region of interest" description="Disordered" evidence="3">
    <location>
        <begin position="79"/>
        <end position="141"/>
    </location>
</feature>
<evidence type="ECO:0000256" key="1">
    <source>
        <dbReference type="ARBA" id="ARBA00023015"/>
    </source>
</evidence>
<evidence type="ECO:0000313" key="6">
    <source>
        <dbReference type="EMBL" id="RKR86728.1"/>
    </source>
</evidence>
<dbReference type="Gene3D" id="1.10.10.1320">
    <property type="entry name" value="Anti-sigma factor, zinc-finger domain"/>
    <property type="match status" value="1"/>
</dbReference>
<keyword evidence="4" id="KW-0812">Transmembrane</keyword>
<dbReference type="Pfam" id="PF13490">
    <property type="entry name" value="zf-HC2"/>
    <property type="match status" value="1"/>
</dbReference>
<dbReference type="Proteomes" id="UP000277671">
    <property type="component" value="Unassembled WGS sequence"/>
</dbReference>